<dbReference type="AlphaFoldDB" id="A0AAV7LBF3"/>
<evidence type="ECO:0000313" key="1">
    <source>
        <dbReference type="EMBL" id="KAJ1084905.1"/>
    </source>
</evidence>
<keyword evidence="2" id="KW-1185">Reference proteome</keyword>
<gene>
    <name evidence="1" type="ORF">NDU88_005045</name>
</gene>
<comment type="caution">
    <text evidence="1">The sequence shown here is derived from an EMBL/GenBank/DDBJ whole genome shotgun (WGS) entry which is preliminary data.</text>
</comment>
<sequence length="98" mass="11419">MSIRVATNECKLIHILRERRVTHEENLRIHSHSMLPNVRATHPERLRFRSRTKAHVLPATANSRERKEWRERDFTDINGALIFARAEACSAPPPEEVS</sequence>
<accession>A0AAV7LBF3</accession>
<evidence type="ECO:0000313" key="2">
    <source>
        <dbReference type="Proteomes" id="UP001066276"/>
    </source>
</evidence>
<name>A0AAV7LBF3_PLEWA</name>
<reference evidence="1" key="1">
    <citation type="journal article" date="2022" name="bioRxiv">
        <title>Sequencing and chromosome-scale assembly of the giantPleurodeles waltlgenome.</title>
        <authorList>
            <person name="Brown T."/>
            <person name="Elewa A."/>
            <person name="Iarovenko S."/>
            <person name="Subramanian E."/>
            <person name="Araus A.J."/>
            <person name="Petzold A."/>
            <person name="Susuki M."/>
            <person name="Suzuki K.-i.T."/>
            <person name="Hayashi T."/>
            <person name="Toyoda A."/>
            <person name="Oliveira C."/>
            <person name="Osipova E."/>
            <person name="Leigh N.D."/>
            <person name="Simon A."/>
            <person name="Yun M.H."/>
        </authorList>
    </citation>
    <scope>NUCLEOTIDE SEQUENCE</scope>
    <source>
        <strain evidence="1">20211129_DDA</strain>
        <tissue evidence="1">Liver</tissue>
    </source>
</reference>
<organism evidence="1 2">
    <name type="scientific">Pleurodeles waltl</name>
    <name type="common">Iberian ribbed newt</name>
    <dbReference type="NCBI Taxonomy" id="8319"/>
    <lineage>
        <taxon>Eukaryota</taxon>
        <taxon>Metazoa</taxon>
        <taxon>Chordata</taxon>
        <taxon>Craniata</taxon>
        <taxon>Vertebrata</taxon>
        <taxon>Euteleostomi</taxon>
        <taxon>Amphibia</taxon>
        <taxon>Batrachia</taxon>
        <taxon>Caudata</taxon>
        <taxon>Salamandroidea</taxon>
        <taxon>Salamandridae</taxon>
        <taxon>Pleurodelinae</taxon>
        <taxon>Pleurodeles</taxon>
    </lineage>
</organism>
<protein>
    <submittedName>
        <fullName evidence="1">Uncharacterized protein</fullName>
    </submittedName>
</protein>
<dbReference type="Proteomes" id="UP001066276">
    <property type="component" value="Chromosome 12"/>
</dbReference>
<proteinExistence type="predicted"/>
<dbReference type="EMBL" id="JANPWB010000016">
    <property type="protein sequence ID" value="KAJ1084905.1"/>
    <property type="molecule type" value="Genomic_DNA"/>
</dbReference>